<dbReference type="InterPro" id="IPR007844">
    <property type="entry name" value="AsmA"/>
</dbReference>
<dbReference type="PANTHER" id="PTHR30441">
    <property type="entry name" value="DUF748 DOMAIN-CONTAINING PROTEIN"/>
    <property type="match status" value="1"/>
</dbReference>
<feature type="region of interest" description="Disordered" evidence="1">
    <location>
        <begin position="125"/>
        <end position="153"/>
    </location>
</feature>
<dbReference type="InterPro" id="IPR052894">
    <property type="entry name" value="AsmA-related"/>
</dbReference>
<dbReference type="PANTHER" id="PTHR30441:SF4">
    <property type="entry name" value="PROTEIN ASMA"/>
    <property type="match status" value="1"/>
</dbReference>
<feature type="compositionally biased region" description="Low complexity" evidence="1">
    <location>
        <begin position="136"/>
        <end position="149"/>
    </location>
</feature>
<dbReference type="EMBL" id="JMSZ01000001">
    <property type="protein sequence ID" value="KDE41335.1"/>
    <property type="molecule type" value="Genomic_DNA"/>
</dbReference>
<organism evidence="3 4">
    <name type="scientific">Nitrincola lacisaponensis</name>
    <dbReference type="NCBI Taxonomy" id="267850"/>
    <lineage>
        <taxon>Bacteria</taxon>
        <taxon>Pseudomonadati</taxon>
        <taxon>Pseudomonadota</taxon>
        <taxon>Gammaproteobacteria</taxon>
        <taxon>Oceanospirillales</taxon>
        <taxon>Oceanospirillaceae</taxon>
        <taxon>Nitrincola</taxon>
    </lineage>
</organism>
<feature type="compositionally biased region" description="Low complexity" evidence="1">
    <location>
        <begin position="362"/>
        <end position="377"/>
    </location>
</feature>
<dbReference type="GO" id="GO:0005886">
    <property type="term" value="C:plasma membrane"/>
    <property type="evidence" value="ECO:0007669"/>
    <property type="project" value="TreeGrafter"/>
</dbReference>
<dbReference type="Pfam" id="PF05170">
    <property type="entry name" value="AsmA"/>
    <property type="match status" value="2"/>
</dbReference>
<name>A0A063Y895_9GAMM</name>
<sequence length="680" mass="74721">MKRLVKVLAATIALLLLVLAIGLFYITSVMDPNDYKPRIEQLALQQAGLVLNIEGDISWSLYPWLGMQTGVIRVAYPDKPELARLESAQVSLQLIPLFSGRVEMSDIILEGMVLSLIKDTDGNVNWAPSSEEATDSPAAETASSTGSTSDPRALPELDIASINLRQARIEYTDLTENSRIELSDLSLTTGRVLPGEVLPVELDFKLRQFEGADSLFELRSQLRTQLSFDLTDETVALQALQLNIGSLRMQGNLTLSGFSEPQFNGVLEASPFNLKALLADLGQTAPTLQDPNALERVAFNSHLQGDLKHLSLERLNLSLDDTTLTGQAQADLESGHLTLVLNGNQFNLDRYLPHETNTTGQSSSAEASASSSASSGWSEEPLLPVELLQTLNLSVTLDLERLTFQQRHFDQPGITLSAKQGLVQLERLTTQLYAGQLNANGSLDVRESTPQTAVKAQISNIQIGQLLQELADTDQLSGLFSADTDLTMRGNSMDAMIRSLNGQARIQMKDGVLRGIDMAQTVCQGIQTVTALGVNPQQVDRSTPFADLSGNFRIRNGVIDNNDLEALLDAMRLRGQGQVNLPTQSIDYRLGFTLQENLFQQTCSVNNRLEGLELPIDCKGQFDTPPLQMCRPDTSVFTQLLRQEVQRKIEERIGGSVEEQIRERVGGDERARDLIRGLLR</sequence>
<keyword evidence="4" id="KW-1185">Reference proteome</keyword>
<dbReference type="GO" id="GO:0090313">
    <property type="term" value="P:regulation of protein targeting to membrane"/>
    <property type="evidence" value="ECO:0007669"/>
    <property type="project" value="TreeGrafter"/>
</dbReference>
<comment type="caution">
    <text evidence="3">The sequence shown here is derived from an EMBL/GenBank/DDBJ whole genome shotgun (WGS) entry which is preliminary data.</text>
</comment>
<dbReference type="Proteomes" id="UP000027318">
    <property type="component" value="Unassembled WGS sequence"/>
</dbReference>
<dbReference type="STRING" id="267850.ADINL_0015"/>
<gene>
    <name evidence="3" type="ORF">ADINL_0015</name>
</gene>
<feature type="domain" description="AsmA" evidence="2">
    <location>
        <begin position="289"/>
        <end position="564"/>
    </location>
</feature>
<accession>A0A063Y895</accession>
<protein>
    <submittedName>
        <fullName evidence="3">AsmA family protein</fullName>
    </submittedName>
</protein>
<dbReference type="RefSeq" id="WP_036542248.1">
    <property type="nucleotide sequence ID" value="NZ_JMSZ01000001.1"/>
</dbReference>
<dbReference type="OrthoDB" id="9766390at2"/>
<dbReference type="AlphaFoldDB" id="A0A063Y895"/>
<feature type="region of interest" description="Disordered" evidence="1">
    <location>
        <begin position="351"/>
        <end position="377"/>
    </location>
</feature>
<reference evidence="3 4" key="1">
    <citation type="journal article" date="2005" name="Int. J. Syst. Evol. Microbiol.">
        <title>Nitrincola lacisaponensis gen. nov., sp. nov., a novel alkaliphilic bacterium isolated from an alkaline, saline lake.</title>
        <authorList>
            <person name="Dimitriu P.A."/>
            <person name="Shukla S.K."/>
            <person name="Conradt J."/>
            <person name="Marquez M.C."/>
            <person name="Ventosa A."/>
            <person name="Maglia A."/>
            <person name="Peyton B.M."/>
            <person name="Pinkart H.C."/>
            <person name="Mormile M.R."/>
        </authorList>
    </citation>
    <scope>NUCLEOTIDE SEQUENCE [LARGE SCALE GENOMIC DNA]</scope>
    <source>
        <strain evidence="3 4">4CA</strain>
    </source>
</reference>
<evidence type="ECO:0000259" key="2">
    <source>
        <dbReference type="Pfam" id="PF05170"/>
    </source>
</evidence>
<evidence type="ECO:0000313" key="3">
    <source>
        <dbReference type="EMBL" id="KDE41335.1"/>
    </source>
</evidence>
<evidence type="ECO:0000313" key="4">
    <source>
        <dbReference type="Proteomes" id="UP000027318"/>
    </source>
</evidence>
<feature type="domain" description="AsmA" evidence="2">
    <location>
        <begin position="1"/>
        <end position="243"/>
    </location>
</feature>
<proteinExistence type="predicted"/>
<evidence type="ECO:0000256" key="1">
    <source>
        <dbReference type="SAM" id="MobiDB-lite"/>
    </source>
</evidence>